<dbReference type="Proteomes" id="UP000827892">
    <property type="component" value="Chromosome X"/>
</dbReference>
<dbReference type="EMBL" id="CP090896">
    <property type="protein sequence ID" value="ULT79797.1"/>
    <property type="molecule type" value="Genomic_DNA"/>
</dbReference>
<keyword evidence="2" id="KW-0472">Membrane</keyword>
<protein>
    <submittedName>
        <fullName evidence="3">Uncharacterized protein</fullName>
    </submittedName>
</protein>
<proteinExistence type="predicted"/>
<accession>A0AAE9CSL4</accession>
<sequence>MSPSQKRKRNNVGVVYHTICLSHTIRPIVTFLWVSCSLVYARVLNHTPATLSHSLLCLDTTHRFQDLFVRITVLFHQICLITQLLVFVLDKSQTMFQNIMRTPAKTKALGKRAPFPRRAFSPSPPDPASSTKASSDAKPSVKKAIKPSTKKAIKPSIKKATNPSTKNATKSSTKKAIKPLIKEVTKPLQKTPARSAVASAKAPSSVKSSGTPIPKAAPAGSSGRHTTQAPPSGGKGSAATTRRGKSHVDRKVATPSASKAPVKAATVSVGTSNRSGIRKAATPSASKASAKAVAPVGTSNRSGIRKTARRDSAMDPKLVIKGSRTKKNKIIFDPTN</sequence>
<keyword evidence="2" id="KW-1133">Transmembrane helix</keyword>
<name>A0AAE9CSL4_CAEBR</name>
<feature type="compositionally biased region" description="Low complexity" evidence="1">
    <location>
        <begin position="279"/>
        <end position="296"/>
    </location>
</feature>
<evidence type="ECO:0000313" key="3">
    <source>
        <dbReference type="EMBL" id="ULT79797.1"/>
    </source>
</evidence>
<feature type="transmembrane region" description="Helical" evidence="2">
    <location>
        <begin position="67"/>
        <end position="89"/>
    </location>
</feature>
<feature type="compositionally biased region" description="Low complexity" evidence="1">
    <location>
        <begin position="192"/>
        <end position="209"/>
    </location>
</feature>
<gene>
    <name evidence="3" type="ORF">L3Y34_010401</name>
</gene>
<feature type="region of interest" description="Disordered" evidence="1">
    <location>
        <begin position="107"/>
        <end position="336"/>
    </location>
</feature>
<evidence type="ECO:0000313" key="4">
    <source>
        <dbReference type="Proteomes" id="UP000827892"/>
    </source>
</evidence>
<organism evidence="3 4">
    <name type="scientific">Caenorhabditis briggsae</name>
    <dbReference type="NCBI Taxonomy" id="6238"/>
    <lineage>
        <taxon>Eukaryota</taxon>
        <taxon>Metazoa</taxon>
        <taxon>Ecdysozoa</taxon>
        <taxon>Nematoda</taxon>
        <taxon>Chromadorea</taxon>
        <taxon>Rhabditida</taxon>
        <taxon>Rhabditina</taxon>
        <taxon>Rhabditomorpha</taxon>
        <taxon>Rhabditoidea</taxon>
        <taxon>Rhabditidae</taxon>
        <taxon>Peloderinae</taxon>
        <taxon>Caenorhabditis</taxon>
    </lineage>
</organism>
<reference evidence="3 4" key="1">
    <citation type="submission" date="2022-05" db="EMBL/GenBank/DDBJ databases">
        <title>Chromosome-level reference genomes for two strains of Caenorhabditis briggsae: an improved platform for comparative genomics.</title>
        <authorList>
            <person name="Stevens L."/>
            <person name="Andersen E.C."/>
        </authorList>
    </citation>
    <scope>NUCLEOTIDE SEQUENCE [LARGE SCALE GENOMIC DNA]</scope>
    <source>
        <strain evidence="3">QX1410_ONT</strain>
        <tissue evidence="3">Whole-organism</tissue>
    </source>
</reference>
<dbReference type="AlphaFoldDB" id="A0AAE9CSL4"/>
<evidence type="ECO:0000256" key="1">
    <source>
        <dbReference type="SAM" id="MobiDB-lite"/>
    </source>
</evidence>
<feature type="compositionally biased region" description="Low complexity" evidence="1">
    <location>
        <begin position="128"/>
        <end position="138"/>
    </location>
</feature>
<evidence type="ECO:0000256" key="2">
    <source>
        <dbReference type="SAM" id="Phobius"/>
    </source>
</evidence>
<feature type="compositionally biased region" description="Basic residues" evidence="1">
    <location>
        <begin position="140"/>
        <end position="157"/>
    </location>
</feature>
<feature type="compositionally biased region" description="Low complexity" evidence="1">
    <location>
        <begin position="161"/>
        <end position="171"/>
    </location>
</feature>
<keyword evidence="2" id="KW-0812">Transmembrane</keyword>